<evidence type="ECO:0000313" key="1">
    <source>
        <dbReference type="EMBL" id="CAK5026052.1"/>
    </source>
</evidence>
<dbReference type="Proteomes" id="UP001497535">
    <property type="component" value="Unassembled WGS sequence"/>
</dbReference>
<keyword evidence="2" id="KW-1185">Reference proteome</keyword>
<protein>
    <submittedName>
        <fullName evidence="1">Uncharacterized protein</fullName>
    </submittedName>
</protein>
<proteinExistence type="predicted"/>
<reference evidence="1" key="1">
    <citation type="submission" date="2023-11" db="EMBL/GenBank/DDBJ databases">
        <authorList>
            <person name="Poullet M."/>
        </authorList>
    </citation>
    <scope>NUCLEOTIDE SEQUENCE</scope>
    <source>
        <strain evidence="1">E1834</strain>
    </source>
</reference>
<gene>
    <name evidence="1" type="ORF">MENTE1834_LOCUS5967</name>
</gene>
<sequence length="126" mass="14250">MANQADDKDLQLNEEEEDLQSTGVTSVLTIGGMSKVPKIRNVIEEIFKKEISDSQLEDGEISTGAIYLGVLFGDINYLDDRRTSKNRIFTMASQKMFIGDRKAVGLQNLAKHVFIFIIFPKENFFL</sequence>
<comment type="caution">
    <text evidence="1">The sequence shown here is derived from an EMBL/GenBank/DDBJ whole genome shotgun (WGS) entry which is preliminary data.</text>
</comment>
<accession>A0ACB0Y0T6</accession>
<name>A0ACB0Y0T6_MELEN</name>
<evidence type="ECO:0000313" key="2">
    <source>
        <dbReference type="Proteomes" id="UP001497535"/>
    </source>
</evidence>
<organism evidence="1 2">
    <name type="scientific">Meloidogyne enterolobii</name>
    <name type="common">Root-knot nematode worm</name>
    <name type="synonym">Meloidogyne mayaguensis</name>
    <dbReference type="NCBI Taxonomy" id="390850"/>
    <lineage>
        <taxon>Eukaryota</taxon>
        <taxon>Metazoa</taxon>
        <taxon>Ecdysozoa</taxon>
        <taxon>Nematoda</taxon>
        <taxon>Chromadorea</taxon>
        <taxon>Rhabditida</taxon>
        <taxon>Tylenchina</taxon>
        <taxon>Tylenchomorpha</taxon>
        <taxon>Tylenchoidea</taxon>
        <taxon>Meloidogynidae</taxon>
        <taxon>Meloidogyninae</taxon>
        <taxon>Meloidogyne</taxon>
    </lineage>
</organism>
<dbReference type="EMBL" id="CAVMJV010000004">
    <property type="protein sequence ID" value="CAK5026052.1"/>
    <property type="molecule type" value="Genomic_DNA"/>
</dbReference>